<evidence type="ECO:0000313" key="2">
    <source>
        <dbReference type="Proteomes" id="UP000248731"/>
    </source>
</evidence>
<organism evidence="1 2">
    <name type="scientific">Salmonella enterica subsp. arizonae</name>
    <dbReference type="NCBI Taxonomy" id="59203"/>
    <lineage>
        <taxon>Bacteria</taxon>
        <taxon>Pseudomonadati</taxon>
        <taxon>Pseudomonadota</taxon>
        <taxon>Gammaproteobacteria</taxon>
        <taxon>Enterobacterales</taxon>
        <taxon>Enterobacteriaceae</taxon>
        <taxon>Salmonella</taxon>
    </lineage>
</organism>
<protein>
    <submittedName>
        <fullName evidence="1">Predicted chitinase</fullName>
    </submittedName>
</protein>
<dbReference type="Proteomes" id="UP000248731">
    <property type="component" value="Chromosome 1"/>
</dbReference>
<gene>
    <name evidence="1" type="ORF">NCTC7307_04611</name>
</gene>
<dbReference type="InterPro" id="IPR023346">
    <property type="entry name" value="Lysozyme-like_dom_sf"/>
</dbReference>
<keyword evidence="2" id="KW-1185">Reference proteome</keyword>
<dbReference type="Gene3D" id="1.10.530.10">
    <property type="match status" value="1"/>
</dbReference>
<name>A0A2X4TII5_SALER</name>
<reference evidence="1 2" key="1">
    <citation type="submission" date="2018-06" db="EMBL/GenBank/DDBJ databases">
        <authorList>
            <consortium name="Pathogen Informatics"/>
            <person name="Doyle S."/>
        </authorList>
    </citation>
    <scope>NUCLEOTIDE SEQUENCE [LARGE SCALE GENOMIC DNA]</scope>
    <source>
        <strain evidence="1 2">NCTC7307</strain>
    </source>
</reference>
<proteinExistence type="predicted"/>
<dbReference type="SUPFAM" id="SSF53955">
    <property type="entry name" value="Lysozyme-like"/>
    <property type="match status" value="1"/>
</dbReference>
<dbReference type="EMBL" id="LS483466">
    <property type="protein sequence ID" value="SQI27226.1"/>
    <property type="molecule type" value="Genomic_DNA"/>
</dbReference>
<sequence>MGETINFEEQPDLVSDNIKYAVRSALFFWDDKNMYVQADKGYSLEASVAVTNIINSGLSMDDKKVRYDNLEDLLHKEIFQDVFD</sequence>
<accession>A0A2X4TII5</accession>
<dbReference type="AlphaFoldDB" id="A0A2X4TII5"/>
<evidence type="ECO:0000313" key="1">
    <source>
        <dbReference type="EMBL" id="SQI27226.1"/>
    </source>
</evidence>